<dbReference type="Proteomes" id="UP000009183">
    <property type="component" value="Chromosome 12"/>
</dbReference>
<gene>
    <name evidence="1" type="ordered locus">VIT_12s0034g01670</name>
</gene>
<dbReference type="HOGENOM" id="CLU_2459247_0_0_1"/>
<accession>D7SZZ7</accession>
<reference evidence="2" key="1">
    <citation type="journal article" date="2007" name="Nature">
        <title>The grapevine genome sequence suggests ancestral hexaploidization in major angiosperm phyla.</title>
        <authorList>
            <consortium name="The French-Italian Public Consortium for Grapevine Genome Characterization."/>
            <person name="Jaillon O."/>
            <person name="Aury J.-M."/>
            <person name="Noel B."/>
            <person name="Policriti A."/>
            <person name="Clepet C."/>
            <person name="Casagrande A."/>
            <person name="Choisne N."/>
            <person name="Aubourg S."/>
            <person name="Vitulo N."/>
            <person name="Jubin C."/>
            <person name="Vezzi A."/>
            <person name="Legeai F."/>
            <person name="Hugueney P."/>
            <person name="Dasilva C."/>
            <person name="Horner D."/>
            <person name="Mica E."/>
            <person name="Jublot D."/>
            <person name="Poulain J."/>
            <person name="Bruyere C."/>
            <person name="Billault A."/>
            <person name="Segurens B."/>
            <person name="Gouyvenoux M."/>
            <person name="Ugarte E."/>
            <person name="Cattonaro F."/>
            <person name="Anthouard V."/>
            <person name="Vico V."/>
            <person name="Del Fabbro C."/>
            <person name="Alaux M."/>
            <person name="Di Gaspero G."/>
            <person name="Dumas V."/>
            <person name="Felice N."/>
            <person name="Paillard S."/>
            <person name="Juman I."/>
            <person name="Moroldo M."/>
            <person name="Scalabrin S."/>
            <person name="Canaguier A."/>
            <person name="Le Clainche I."/>
            <person name="Malacrida G."/>
            <person name="Durand E."/>
            <person name="Pesole G."/>
            <person name="Laucou V."/>
            <person name="Chatelet P."/>
            <person name="Merdinoglu D."/>
            <person name="Delledonne M."/>
            <person name="Pezzotti M."/>
            <person name="Lecharny A."/>
            <person name="Scarpelli C."/>
            <person name="Artiguenave F."/>
            <person name="Pe M.E."/>
            <person name="Valle G."/>
            <person name="Morgante M."/>
            <person name="Caboche M."/>
            <person name="Adam-Blondon A.-F."/>
            <person name="Weissenbach J."/>
            <person name="Quetier F."/>
            <person name="Wincker P."/>
        </authorList>
    </citation>
    <scope>NUCLEOTIDE SEQUENCE [LARGE SCALE GENOMIC DNA]</scope>
    <source>
        <strain evidence="2">cv. Pinot noir / PN40024</strain>
    </source>
</reference>
<name>D7SZZ7_VITVI</name>
<keyword evidence="2" id="KW-1185">Reference proteome</keyword>
<dbReference type="STRING" id="29760.D7SZZ7"/>
<proteinExistence type="predicted"/>
<sequence length="89" mass="10413">MPFFCILVYKRVYIIGKSLPIQLLFNIFDSFYPPQGDLGANWAFGRPYQESCILYSNCRNLNEGTTPKVLSFQCFTYQIGDFVKIYYIL</sequence>
<dbReference type="AlphaFoldDB" id="D7SZZ7"/>
<dbReference type="EMBL" id="FN595497">
    <property type="protein sequence ID" value="CBI23826.3"/>
    <property type="molecule type" value="Genomic_DNA"/>
</dbReference>
<organism evidence="1 2">
    <name type="scientific">Vitis vinifera</name>
    <name type="common">Grape</name>
    <dbReference type="NCBI Taxonomy" id="29760"/>
    <lineage>
        <taxon>Eukaryota</taxon>
        <taxon>Viridiplantae</taxon>
        <taxon>Streptophyta</taxon>
        <taxon>Embryophyta</taxon>
        <taxon>Tracheophyta</taxon>
        <taxon>Spermatophyta</taxon>
        <taxon>Magnoliopsida</taxon>
        <taxon>eudicotyledons</taxon>
        <taxon>Gunneridae</taxon>
        <taxon>Pentapetalae</taxon>
        <taxon>rosids</taxon>
        <taxon>Vitales</taxon>
        <taxon>Vitaceae</taxon>
        <taxon>Viteae</taxon>
        <taxon>Vitis</taxon>
    </lineage>
</organism>
<dbReference type="PaxDb" id="29760-VIT_12s0034g01670.t01"/>
<dbReference type="InParanoid" id="D7SZZ7"/>
<evidence type="ECO:0000313" key="2">
    <source>
        <dbReference type="Proteomes" id="UP000009183"/>
    </source>
</evidence>
<protein>
    <submittedName>
        <fullName evidence="1">Uncharacterized protein</fullName>
    </submittedName>
</protein>
<evidence type="ECO:0000313" key="1">
    <source>
        <dbReference type="EMBL" id="CBI23826.3"/>
    </source>
</evidence>